<dbReference type="Proteomes" id="UP000834106">
    <property type="component" value="Chromosome 6"/>
</dbReference>
<dbReference type="AlphaFoldDB" id="A0AAD2DQ80"/>
<dbReference type="EMBL" id="OU503041">
    <property type="protein sequence ID" value="CAI9763032.1"/>
    <property type="molecule type" value="Genomic_DNA"/>
</dbReference>
<sequence>MNLHLVNFRQLVCKYIGECNGETDDEREPTVTRESTETDPLMTENVVKLPYGTDEDDMETGTSSSSGDLHDVKICAICFDKPRNCIFVPCGHFVTCHDCGLRIKDEENELCPICRRLIKKVKKLIIP</sequence>
<evidence type="ECO:0000256" key="3">
    <source>
        <dbReference type="ARBA" id="ARBA00022833"/>
    </source>
</evidence>
<dbReference type="GO" id="GO:0061630">
    <property type="term" value="F:ubiquitin protein ligase activity"/>
    <property type="evidence" value="ECO:0007669"/>
    <property type="project" value="TreeGrafter"/>
</dbReference>
<dbReference type="Pfam" id="PF13920">
    <property type="entry name" value="zf-C3HC4_3"/>
    <property type="match status" value="1"/>
</dbReference>
<organism evidence="5 6">
    <name type="scientific">Fraxinus pennsylvanica</name>
    <dbReference type="NCBI Taxonomy" id="56036"/>
    <lineage>
        <taxon>Eukaryota</taxon>
        <taxon>Viridiplantae</taxon>
        <taxon>Streptophyta</taxon>
        <taxon>Embryophyta</taxon>
        <taxon>Tracheophyta</taxon>
        <taxon>Spermatophyta</taxon>
        <taxon>Magnoliopsida</taxon>
        <taxon>eudicotyledons</taxon>
        <taxon>Gunneridae</taxon>
        <taxon>Pentapetalae</taxon>
        <taxon>asterids</taxon>
        <taxon>lamiids</taxon>
        <taxon>Lamiales</taxon>
        <taxon>Oleaceae</taxon>
        <taxon>Oleeae</taxon>
        <taxon>Fraxinus</taxon>
    </lineage>
</organism>
<feature type="domain" description="RING-type" evidence="4">
    <location>
        <begin position="75"/>
        <end position="114"/>
    </location>
</feature>
<protein>
    <recommendedName>
        <fullName evidence="4">RING-type domain-containing protein</fullName>
    </recommendedName>
</protein>
<dbReference type="InterPro" id="IPR001841">
    <property type="entry name" value="Znf_RING"/>
</dbReference>
<evidence type="ECO:0000256" key="1">
    <source>
        <dbReference type="ARBA" id="ARBA00022723"/>
    </source>
</evidence>
<dbReference type="InterPro" id="IPR013083">
    <property type="entry name" value="Znf_RING/FYVE/PHD"/>
</dbReference>
<gene>
    <name evidence="5" type="ORF">FPE_LOCUS10462</name>
</gene>
<evidence type="ECO:0000313" key="5">
    <source>
        <dbReference type="EMBL" id="CAI9763032.1"/>
    </source>
</evidence>
<keyword evidence="3" id="KW-0862">Zinc</keyword>
<dbReference type="SMART" id="SM00184">
    <property type="entry name" value="RING"/>
    <property type="match status" value="1"/>
</dbReference>
<keyword evidence="1" id="KW-0479">Metal-binding</keyword>
<evidence type="ECO:0000256" key="2">
    <source>
        <dbReference type="ARBA" id="ARBA00022771"/>
    </source>
</evidence>
<proteinExistence type="predicted"/>
<evidence type="ECO:0000259" key="4">
    <source>
        <dbReference type="SMART" id="SM00184"/>
    </source>
</evidence>
<reference evidence="5" key="1">
    <citation type="submission" date="2023-05" db="EMBL/GenBank/DDBJ databases">
        <authorList>
            <person name="Huff M."/>
        </authorList>
    </citation>
    <scope>NUCLEOTIDE SEQUENCE</scope>
</reference>
<dbReference type="PANTHER" id="PTHR46858">
    <property type="entry name" value="OS05G0521000 PROTEIN"/>
    <property type="match status" value="1"/>
</dbReference>
<dbReference type="Gene3D" id="3.30.40.10">
    <property type="entry name" value="Zinc/RING finger domain, C3HC4 (zinc finger)"/>
    <property type="match status" value="1"/>
</dbReference>
<name>A0AAD2DQ80_9LAMI</name>
<dbReference type="GO" id="GO:0008270">
    <property type="term" value="F:zinc ion binding"/>
    <property type="evidence" value="ECO:0007669"/>
    <property type="project" value="UniProtKB-KW"/>
</dbReference>
<dbReference type="PANTHER" id="PTHR46858:SF6">
    <property type="entry name" value="LIGASE, PUTATIVE-RELATED"/>
    <property type="match status" value="1"/>
</dbReference>
<evidence type="ECO:0000313" key="6">
    <source>
        <dbReference type="Proteomes" id="UP000834106"/>
    </source>
</evidence>
<keyword evidence="2" id="KW-0863">Zinc-finger</keyword>
<keyword evidence="6" id="KW-1185">Reference proteome</keyword>
<accession>A0AAD2DQ80</accession>
<dbReference type="GO" id="GO:0016567">
    <property type="term" value="P:protein ubiquitination"/>
    <property type="evidence" value="ECO:0007669"/>
    <property type="project" value="TreeGrafter"/>
</dbReference>
<dbReference type="SUPFAM" id="SSF57850">
    <property type="entry name" value="RING/U-box"/>
    <property type="match status" value="1"/>
</dbReference>